<dbReference type="AlphaFoldDB" id="A0A0E0BMT9"/>
<dbReference type="Proteomes" id="UP000026961">
    <property type="component" value="Chromosome 12"/>
</dbReference>
<reference evidence="1" key="2">
    <citation type="submission" date="2018-05" db="EMBL/GenBank/DDBJ databases">
        <title>OgluRS3 (Oryza glumaepatula Reference Sequence Version 3).</title>
        <authorList>
            <person name="Zhang J."/>
            <person name="Kudrna D."/>
            <person name="Lee S."/>
            <person name="Talag J."/>
            <person name="Welchert J."/>
            <person name="Wing R.A."/>
        </authorList>
    </citation>
    <scope>NUCLEOTIDE SEQUENCE [LARGE SCALE GENOMIC DNA]</scope>
</reference>
<keyword evidence="2" id="KW-1185">Reference proteome</keyword>
<sequence length="66" mass="7395">MRLINGKLYSQKVHTSGEDQMGACQHDKIPFVNMVVSFTSRIQRLVTQKIVLNPCMDGACQPIDVC</sequence>
<dbReference type="EnsemblPlants" id="OGLUM12G00730.1">
    <property type="protein sequence ID" value="OGLUM12G00730.1"/>
    <property type="gene ID" value="OGLUM12G00730"/>
</dbReference>
<accession>A0A0E0BMT9</accession>
<protein>
    <submittedName>
        <fullName evidence="1">Uncharacterized protein</fullName>
    </submittedName>
</protein>
<name>A0A0E0BMT9_9ORYZ</name>
<organism evidence="1">
    <name type="scientific">Oryza glumipatula</name>
    <dbReference type="NCBI Taxonomy" id="40148"/>
    <lineage>
        <taxon>Eukaryota</taxon>
        <taxon>Viridiplantae</taxon>
        <taxon>Streptophyta</taxon>
        <taxon>Embryophyta</taxon>
        <taxon>Tracheophyta</taxon>
        <taxon>Spermatophyta</taxon>
        <taxon>Magnoliopsida</taxon>
        <taxon>Liliopsida</taxon>
        <taxon>Poales</taxon>
        <taxon>Poaceae</taxon>
        <taxon>BOP clade</taxon>
        <taxon>Oryzoideae</taxon>
        <taxon>Oryzeae</taxon>
        <taxon>Oryzinae</taxon>
        <taxon>Oryza</taxon>
    </lineage>
</organism>
<proteinExistence type="predicted"/>
<dbReference type="Gramene" id="OGLUM12G00730.1">
    <property type="protein sequence ID" value="OGLUM12G00730.1"/>
    <property type="gene ID" value="OGLUM12G00730"/>
</dbReference>
<evidence type="ECO:0000313" key="1">
    <source>
        <dbReference type="EnsemblPlants" id="OGLUM12G00730.1"/>
    </source>
</evidence>
<reference evidence="1" key="1">
    <citation type="submission" date="2015-04" db="UniProtKB">
        <authorList>
            <consortium name="EnsemblPlants"/>
        </authorList>
    </citation>
    <scope>IDENTIFICATION</scope>
</reference>
<dbReference type="HOGENOM" id="CLU_2835289_0_0_1"/>
<evidence type="ECO:0000313" key="2">
    <source>
        <dbReference type="Proteomes" id="UP000026961"/>
    </source>
</evidence>